<dbReference type="HOGENOM" id="CLU_074693_1_0_6"/>
<dbReference type="Proteomes" id="UP000000546">
    <property type="component" value="Chromosome"/>
</dbReference>
<evidence type="ECO:0000259" key="8">
    <source>
        <dbReference type="Pfam" id="PF01967"/>
    </source>
</evidence>
<dbReference type="InterPro" id="IPR050105">
    <property type="entry name" value="MoCo_biosynth_MoaA/MoaC"/>
</dbReference>
<comment type="subunit">
    <text evidence="7">Homohexamer; trimer of dimers.</text>
</comment>
<dbReference type="GO" id="GO:0016787">
    <property type="term" value="F:hydrolase activity"/>
    <property type="evidence" value="ECO:0007669"/>
    <property type="project" value="UniProtKB-KW"/>
</dbReference>
<reference evidence="9 10" key="1">
    <citation type="journal article" date="2010" name="Appl. Environ. Microbiol.">
        <title>The genome sequence of Psychrobacter arcticus 273-4, a psychroactive Siberian permafrost bacterium, reveals mechanisms for adaptation to low-temperature growth.</title>
        <authorList>
            <person name="Ayala-del-Rio H.L."/>
            <person name="Chain P.S."/>
            <person name="Grzymski J.J."/>
            <person name="Ponder M.A."/>
            <person name="Ivanova N."/>
            <person name="Bergholz P.W."/>
            <person name="Di Bartolo G."/>
            <person name="Hauser L."/>
            <person name="Land M."/>
            <person name="Bakermans C."/>
            <person name="Rodrigues D."/>
            <person name="Klappenbach J."/>
            <person name="Zarka D."/>
            <person name="Larimer F."/>
            <person name="Richardson P."/>
            <person name="Murray A."/>
            <person name="Thomashow M."/>
            <person name="Tiedje J.M."/>
        </authorList>
    </citation>
    <scope>NUCLEOTIDE SEQUENCE [LARGE SCALE GENOMIC DNA]</scope>
    <source>
        <strain evidence="10">DSM 17307 / VKM B-2377 / 273-4</strain>
    </source>
</reference>
<dbReference type="STRING" id="259536.Psyc_0614"/>
<dbReference type="InterPro" id="IPR036522">
    <property type="entry name" value="MoaC_sf"/>
</dbReference>
<dbReference type="HAMAP" id="MF_01224_B">
    <property type="entry name" value="MoaC_B"/>
    <property type="match status" value="1"/>
</dbReference>
<dbReference type="KEGG" id="par:Psyc_0614"/>
<keyword evidence="5 7" id="KW-0456">Lyase</keyword>
<feature type="active site" evidence="7">
    <location>
        <position position="164"/>
    </location>
</feature>
<protein>
    <recommendedName>
        <fullName evidence="3 7">Cyclic pyranopterin monophosphate synthase</fullName>
        <ecNumber evidence="3 7">4.6.1.17</ecNumber>
    </recommendedName>
    <alternativeName>
        <fullName evidence="7">Molybdenum cofactor biosynthesis protein C</fullName>
    </alternativeName>
</protein>
<dbReference type="NCBIfam" id="TIGR00581">
    <property type="entry name" value="moaC"/>
    <property type="match status" value="1"/>
</dbReference>
<comment type="pathway">
    <text evidence="2 7">Cofactor biosynthesis; molybdopterin biosynthesis.</text>
</comment>
<gene>
    <name evidence="7 9" type="primary">moaC</name>
    <name evidence="9" type="ordered locus">Psyc_0614</name>
</gene>
<dbReference type="InterPro" id="IPR023045">
    <property type="entry name" value="MoaC"/>
</dbReference>
<evidence type="ECO:0000256" key="3">
    <source>
        <dbReference type="ARBA" id="ARBA00012575"/>
    </source>
</evidence>
<keyword evidence="10" id="KW-1185">Reference proteome</keyword>
<dbReference type="EC" id="4.6.1.17" evidence="3 7"/>
<comment type="similarity">
    <text evidence="7">Belongs to the MoaC family.</text>
</comment>
<feature type="domain" description="Molybdopterin cofactor biosynthesis C (MoaC)" evidence="8">
    <location>
        <begin position="49"/>
        <end position="186"/>
    </location>
</feature>
<evidence type="ECO:0000313" key="10">
    <source>
        <dbReference type="Proteomes" id="UP000000546"/>
    </source>
</evidence>
<dbReference type="Gene3D" id="3.30.70.640">
    <property type="entry name" value="Molybdopterin cofactor biosynthesis C (MoaC) domain"/>
    <property type="match status" value="1"/>
</dbReference>
<dbReference type="eggNOG" id="COG0315">
    <property type="taxonomic scope" value="Bacteria"/>
</dbReference>
<dbReference type="EMBL" id="CP000082">
    <property type="protein sequence ID" value="AAZ18474.1"/>
    <property type="molecule type" value="Genomic_DNA"/>
</dbReference>
<evidence type="ECO:0000256" key="1">
    <source>
        <dbReference type="ARBA" id="ARBA00001637"/>
    </source>
</evidence>
<dbReference type="Pfam" id="PF01967">
    <property type="entry name" value="MoaC"/>
    <property type="match status" value="1"/>
</dbReference>
<dbReference type="GO" id="GO:0006777">
    <property type="term" value="P:Mo-molybdopterin cofactor biosynthetic process"/>
    <property type="evidence" value="ECO:0007669"/>
    <property type="project" value="UniProtKB-UniRule"/>
</dbReference>
<dbReference type="GO" id="GO:0061799">
    <property type="term" value="F:cyclic pyranopterin monophosphate synthase activity"/>
    <property type="evidence" value="ECO:0007669"/>
    <property type="project" value="UniProtKB-UniRule"/>
</dbReference>
<organism evidence="9 10">
    <name type="scientific">Psychrobacter arcticus (strain DSM 17307 / VKM B-2377 / 273-4)</name>
    <dbReference type="NCBI Taxonomy" id="259536"/>
    <lineage>
        <taxon>Bacteria</taxon>
        <taxon>Pseudomonadati</taxon>
        <taxon>Pseudomonadota</taxon>
        <taxon>Gammaproteobacteria</taxon>
        <taxon>Moraxellales</taxon>
        <taxon>Moraxellaceae</taxon>
        <taxon>Psychrobacter</taxon>
    </lineage>
</organism>
<keyword evidence="9" id="KW-0378">Hydrolase</keyword>
<keyword evidence="4 7" id="KW-0501">Molybdenum cofactor biosynthesis</keyword>
<dbReference type="AlphaFoldDB" id="Q4FU34"/>
<feature type="binding site" evidence="7">
    <location>
        <begin position="149"/>
        <end position="150"/>
    </location>
    <ligand>
        <name>substrate</name>
    </ligand>
</feature>
<accession>Q4FU34</accession>
<dbReference type="NCBIfam" id="NF006870">
    <property type="entry name" value="PRK09364.1"/>
    <property type="match status" value="1"/>
</dbReference>
<dbReference type="CDD" id="cd01420">
    <property type="entry name" value="MoaC_PE"/>
    <property type="match status" value="1"/>
</dbReference>
<dbReference type="SUPFAM" id="SSF55040">
    <property type="entry name" value="Molybdenum cofactor biosynthesis protein C, MoaC"/>
    <property type="match status" value="1"/>
</dbReference>
<evidence type="ECO:0000256" key="2">
    <source>
        <dbReference type="ARBA" id="ARBA00005046"/>
    </source>
</evidence>
<proteinExistence type="inferred from homology"/>
<evidence type="ECO:0000256" key="6">
    <source>
        <dbReference type="ARBA" id="ARBA00055087"/>
    </source>
</evidence>
<feature type="binding site" evidence="7">
    <location>
        <begin position="111"/>
        <end position="113"/>
    </location>
    <ligand>
        <name>substrate</name>
    </ligand>
</feature>
<dbReference type="InterPro" id="IPR002820">
    <property type="entry name" value="Mopterin_CF_biosynth-C_dom"/>
</dbReference>
<comment type="function">
    <text evidence="6 7">Catalyzes the conversion of (8S)-3',8-cyclo-7,8-dihydroguanosine 5'-triphosphate to cyclic pyranopterin monophosphate (cPMP).</text>
</comment>
<evidence type="ECO:0000256" key="7">
    <source>
        <dbReference type="HAMAP-Rule" id="MF_01224"/>
    </source>
</evidence>
<name>Q4FU34_PSYA2</name>
<evidence type="ECO:0000256" key="4">
    <source>
        <dbReference type="ARBA" id="ARBA00023150"/>
    </source>
</evidence>
<comment type="catalytic activity">
    <reaction evidence="1 7">
        <text>(8S)-3',8-cyclo-7,8-dihydroguanosine 5'-triphosphate = cyclic pyranopterin phosphate + diphosphate</text>
        <dbReference type="Rhea" id="RHEA:49580"/>
        <dbReference type="ChEBI" id="CHEBI:33019"/>
        <dbReference type="ChEBI" id="CHEBI:59648"/>
        <dbReference type="ChEBI" id="CHEBI:131766"/>
        <dbReference type="EC" id="4.6.1.17"/>
    </reaction>
</comment>
<sequence length="195" mass="21149">MIYKITRLLKSKETMPMNPNSNTDVEQNTQTDLTASGLSHLDSDGDINMVDVSGKTVTTREAHATGQVRFPEGIYTQIKAADGMTKKGSITQTAHIAGIMAAKRTHELIPLCHPLPLDKIGLTFDYDDSIHAITVTATVKVTHKTGVEMEALTAVSIACLTLYDMTKALSHDIVIDDIRLITKTGGKSDYNCSSI</sequence>
<dbReference type="InterPro" id="IPR047594">
    <property type="entry name" value="MoaC_bact/euk"/>
</dbReference>
<dbReference type="UniPathway" id="UPA00344"/>
<evidence type="ECO:0000256" key="5">
    <source>
        <dbReference type="ARBA" id="ARBA00023239"/>
    </source>
</evidence>
<evidence type="ECO:0000313" key="9">
    <source>
        <dbReference type="EMBL" id="AAZ18474.1"/>
    </source>
</evidence>
<dbReference type="PANTHER" id="PTHR22960">
    <property type="entry name" value="MOLYBDOPTERIN COFACTOR SYNTHESIS PROTEIN A"/>
    <property type="match status" value="1"/>
</dbReference>